<evidence type="ECO:0000256" key="2">
    <source>
        <dbReference type="SAM" id="MobiDB-lite"/>
    </source>
</evidence>
<keyword evidence="1" id="KW-0238">DNA-binding</keyword>
<evidence type="ECO:0000313" key="4">
    <source>
        <dbReference type="EMBL" id="GLU47377.1"/>
    </source>
</evidence>
<dbReference type="Pfam" id="PF13411">
    <property type="entry name" value="MerR_1"/>
    <property type="match status" value="1"/>
</dbReference>
<keyword evidence="5" id="KW-1185">Reference proteome</keyword>
<dbReference type="PANTHER" id="PTHR30204">
    <property type="entry name" value="REDOX-CYCLING DRUG-SENSING TRANSCRIPTIONAL ACTIVATOR SOXR"/>
    <property type="match status" value="1"/>
</dbReference>
<dbReference type="GO" id="GO:0003700">
    <property type="term" value="F:DNA-binding transcription factor activity"/>
    <property type="evidence" value="ECO:0007669"/>
    <property type="project" value="InterPro"/>
</dbReference>
<dbReference type="GO" id="GO:0003677">
    <property type="term" value="F:DNA binding"/>
    <property type="evidence" value="ECO:0007669"/>
    <property type="project" value="UniProtKB-KW"/>
</dbReference>
<evidence type="ECO:0000313" key="5">
    <source>
        <dbReference type="Proteomes" id="UP001165092"/>
    </source>
</evidence>
<dbReference type="Gene3D" id="1.10.1660.10">
    <property type="match status" value="1"/>
</dbReference>
<gene>
    <name evidence="4" type="ORF">Nans01_17280</name>
</gene>
<dbReference type="SMART" id="SM00422">
    <property type="entry name" value="HTH_MERR"/>
    <property type="match status" value="1"/>
</dbReference>
<dbReference type="PROSITE" id="PS50937">
    <property type="entry name" value="HTH_MERR_2"/>
    <property type="match status" value="1"/>
</dbReference>
<dbReference type="InterPro" id="IPR000551">
    <property type="entry name" value="MerR-type_HTH_dom"/>
</dbReference>
<accession>A0A9W6P5E0</accession>
<reference evidence="4" key="1">
    <citation type="submission" date="2023-02" db="EMBL/GenBank/DDBJ databases">
        <title>Nocardiopsis ansamitocini NBRC 112285.</title>
        <authorList>
            <person name="Ichikawa N."/>
            <person name="Sato H."/>
            <person name="Tonouchi N."/>
        </authorList>
    </citation>
    <scope>NUCLEOTIDE SEQUENCE</scope>
    <source>
        <strain evidence="4">NBRC 112285</strain>
    </source>
</reference>
<dbReference type="AlphaFoldDB" id="A0A9W6P5E0"/>
<dbReference type="SUPFAM" id="SSF46955">
    <property type="entry name" value="Putative DNA-binding domain"/>
    <property type="match status" value="1"/>
</dbReference>
<evidence type="ECO:0000256" key="1">
    <source>
        <dbReference type="ARBA" id="ARBA00023125"/>
    </source>
</evidence>
<dbReference type="PRINTS" id="PR00040">
    <property type="entry name" value="HTHMERR"/>
</dbReference>
<dbReference type="PROSITE" id="PS00552">
    <property type="entry name" value="HTH_MERR_1"/>
    <property type="match status" value="1"/>
</dbReference>
<organism evidence="4 5">
    <name type="scientific">Nocardiopsis ansamitocini</name>
    <dbReference type="NCBI Taxonomy" id="1670832"/>
    <lineage>
        <taxon>Bacteria</taxon>
        <taxon>Bacillati</taxon>
        <taxon>Actinomycetota</taxon>
        <taxon>Actinomycetes</taxon>
        <taxon>Streptosporangiales</taxon>
        <taxon>Nocardiopsidaceae</taxon>
        <taxon>Nocardiopsis</taxon>
    </lineage>
</organism>
<proteinExistence type="predicted"/>
<dbReference type="InterPro" id="IPR047057">
    <property type="entry name" value="MerR_fam"/>
</dbReference>
<comment type="caution">
    <text evidence="4">The sequence shown here is derived from an EMBL/GenBank/DDBJ whole genome shotgun (WGS) entry which is preliminary data.</text>
</comment>
<dbReference type="PANTHER" id="PTHR30204:SF92">
    <property type="entry name" value="HTH-TYPE TRANSCRIPTIONAL REGULATOR ZNTR"/>
    <property type="match status" value="1"/>
</dbReference>
<evidence type="ECO:0000259" key="3">
    <source>
        <dbReference type="PROSITE" id="PS50937"/>
    </source>
</evidence>
<feature type="domain" description="HTH merR-type" evidence="3">
    <location>
        <begin position="5"/>
        <end position="73"/>
    </location>
</feature>
<dbReference type="EMBL" id="BSQG01000002">
    <property type="protein sequence ID" value="GLU47377.1"/>
    <property type="molecule type" value="Genomic_DNA"/>
</dbReference>
<feature type="region of interest" description="Disordered" evidence="2">
    <location>
        <begin position="151"/>
        <end position="170"/>
    </location>
</feature>
<dbReference type="Proteomes" id="UP001165092">
    <property type="component" value="Unassembled WGS sequence"/>
</dbReference>
<protein>
    <submittedName>
        <fullName evidence="4">MerR family transcriptional regulator</fullName>
    </submittedName>
</protein>
<dbReference type="InterPro" id="IPR009061">
    <property type="entry name" value="DNA-bd_dom_put_sf"/>
</dbReference>
<sequence>MRVGTYRVSDLARRCGVAPSTVRFYEREGLLPATRSASGYRLYDDQAVDRLAFIASAKHLGLGLPEIGELLALWEQGVCARVRADLRPRVDERIREARGRIKELRSFIERLSVARAHLAGPDRAGPCSPECSFLHAKPGPVPVELRGLNRPAPAGPGKEPVACSPGDGDKARRMDRWRSFTAVARTERVAGGVRLVFEPGVDVGALAGLAARERECRPFLTFALDLGARVTLEVTAPDHARGLLKELLGTLPA</sequence>
<name>A0A9W6P5E0_9ACTN</name>